<feature type="region of interest" description="Disordered" evidence="13">
    <location>
        <begin position="390"/>
        <end position="418"/>
    </location>
</feature>
<evidence type="ECO:0000256" key="2">
    <source>
        <dbReference type="ARBA" id="ARBA00004651"/>
    </source>
</evidence>
<protein>
    <recommendedName>
        <fullName evidence="12">Innexin</fullName>
    </recommendedName>
</protein>
<gene>
    <name evidence="12" type="primary">inx</name>
    <name evidence="14" type="ORF">PR048_010529</name>
</gene>
<feature type="transmembrane region" description="Helical" evidence="12">
    <location>
        <begin position="203"/>
        <end position="229"/>
    </location>
</feature>
<comment type="caution">
    <text evidence="14">The sequence shown here is derived from an EMBL/GenBank/DDBJ whole genome shotgun (WGS) entry which is preliminary data.</text>
</comment>
<organism evidence="14 15">
    <name type="scientific">Dryococelus australis</name>
    <dbReference type="NCBI Taxonomy" id="614101"/>
    <lineage>
        <taxon>Eukaryota</taxon>
        <taxon>Metazoa</taxon>
        <taxon>Ecdysozoa</taxon>
        <taxon>Arthropoda</taxon>
        <taxon>Hexapoda</taxon>
        <taxon>Insecta</taxon>
        <taxon>Pterygota</taxon>
        <taxon>Neoptera</taxon>
        <taxon>Polyneoptera</taxon>
        <taxon>Phasmatodea</taxon>
        <taxon>Verophasmatodea</taxon>
        <taxon>Anareolatae</taxon>
        <taxon>Phasmatidae</taxon>
        <taxon>Eurycanthinae</taxon>
        <taxon>Dryococelus</taxon>
    </lineage>
</organism>
<evidence type="ECO:0000256" key="11">
    <source>
        <dbReference type="ARBA" id="ARBA00023303"/>
    </source>
</evidence>
<sequence>MLTRELAVYKTFKSIKDNFKLSARDVDIDNAAFKLHYRVTAIFLLSCTALVTTYQYFGGYIACVSDKGVANDVINTFCFFSSTFTVVKHFNLSSVRAGSALQPGVGPADQGKDDVVRHAYYQWVPFFLFAQALFFYAPHFVWKRAEGGALKSFVVGLEHLRLATGEKELQLKDAVVPSKKQRDAWVSSAGKAFVARRQLFAPWVGWLTACEMLCALNLGLQVAVVHAFLGGNFWDLVPGALDPEASAPRLDVVFPKLTKCTFHKYGPSGSIQNHDALCVMQLNLIYEKVFIGMWVWMMTLLLATAVGVAWRVGTIVLYCRVGVVSKAMLRCSYPGRMDDRTVDKVLSACDYPSWLFLCYLGGNMDSSTFKDVVYSVAAEVDAGVSSRDISSQETLPLNKDSSSNSADNSPQEIHVIVP</sequence>
<dbReference type="EMBL" id="JARBHB010000003">
    <property type="protein sequence ID" value="KAJ8891020.1"/>
    <property type="molecule type" value="Genomic_DNA"/>
</dbReference>
<reference evidence="14 15" key="1">
    <citation type="submission" date="2023-02" db="EMBL/GenBank/DDBJ databases">
        <title>LHISI_Scaffold_Assembly.</title>
        <authorList>
            <person name="Stuart O.P."/>
            <person name="Cleave R."/>
            <person name="Magrath M.J.L."/>
            <person name="Mikheyev A.S."/>
        </authorList>
    </citation>
    <scope>NUCLEOTIDE SEQUENCE [LARGE SCALE GENOMIC DNA]</scope>
    <source>
        <strain evidence="14">Daus_M_001</strain>
        <tissue evidence="14">Leg muscle</tissue>
    </source>
</reference>
<dbReference type="Pfam" id="PF00876">
    <property type="entry name" value="Innexin"/>
    <property type="match status" value="1"/>
</dbReference>
<keyword evidence="6" id="KW-0303">Gap junction</keyword>
<dbReference type="PANTHER" id="PTHR11893:SF38">
    <property type="entry name" value="INNEXIN INX7"/>
    <property type="match status" value="1"/>
</dbReference>
<feature type="transmembrane region" description="Helical" evidence="12">
    <location>
        <begin position="289"/>
        <end position="310"/>
    </location>
</feature>
<dbReference type="PROSITE" id="PS51013">
    <property type="entry name" value="PANNEXIN"/>
    <property type="match status" value="1"/>
</dbReference>
<evidence type="ECO:0000256" key="3">
    <source>
        <dbReference type="ARBA" id="ARBA00022448"/>
    </source>
</evidence>
<dbReference type="InterPro" id="IPR000990">
    <property type="entry name" value="Innexin"/>
</dbReference>
<evidence type="ECO:0000256" key="5">
    <source>
        <dbReference type="ARBA" id="ARBA00022692"/>
    </source>
</evidence>
<evidence type="ECO:0000256" key="12">
    <source>
        <dbReference type="RuleBase" id="RU010713"/>
    </source>
</evidence>
<evidence type="ECO:0000256" key="9">
    <source>
        <dbReference type="ARBA" id="ARBA00023065"/>
    </source>
</evidence>
<feature type="transmembrane region" description="Helical" evidence="12">
    <location>
        <begin position="120"/>
        <end position="142"/>
    </location>
</feature>
<evidence type="ECO:0000313" key="15">
    <source>
        <dbReference type="Proteomes" id="UP001159363"/>
    </source>
</evidence>
<keyword evidence="8 12" id="KW-1133">Transmembrane helix</keyword>
<dbReference type="PRINTS" id="PR01262">
    <property type="entry name" value="INNEXIN"/>
</dbReference>
<keyword evidence="5 12" id="KW-0812">Transmembrane</keyword>
<keyword evidence="7" id="KW-0965">Cell junction</keyword>
<keyword evidence="11 12" id="KW-0407">Ion channel</keyword>
<proteinExistence type="inferred from homology"/>
<keyword evidence="15" id="KW-1185">Reference proteome</keyword>
<keyword evidence="3 12" id="KW-0813">Transport</keyword>
<evidence type="ECO:0000256" key="10">
    <source>
        <dbReference type="ARBA" id="ARBA00023136"/>
    </source>
</evidence>
<comment type="subcellular location">
    <subcellularLocation>
        <location evidence="1">Cell junction</location>
        <location evidence="1">Gap junction</location>
    </subcellularLocation>
    <subcellularLocation>
        <location evidence="2 12">Cell membrane</location>
        <topology evidence="2 12">Multi-pass membrane protein</topology>
    </subcellularLocation>
</comment>
<evidence type="ECO:0000256" key="6">
    <source>
        <dbReference type="ARBA" id="ARBA00022868"/>
    </source>
</evidence>
<dbReference type="Proteomes" id="UP001159363">
    <property type="component" value="Chromosome 3"/>
</dbReference>
<name>A0ABQ9I2Z8_9NEOP</name>
<feature type="transmembrane region" description="Helical" evidence="12">
    <location>
        <begin position="39"/>
        <end position="57"/>
    </location>
</feature>
<comment type="similarity">
    <text evidence="12">Belongs to the pannexin family.</text>
</comment>
<evidence type="ECO:0000256" key="13">
    <source>
        <dbReference type="SAM" id="MobiDB-lite"/>
    </source>
</evidence>
<evidence type="ECO:0000256" key="4">
    <source>
        <dbReference type="ARBA" id="ARBA00022475"/>
    </source>
</evidence>
<comment type="function">
    <text evidence="12">Structural component of the gap junctions.</text>
</comment>
<dbReference type="PANTHER" id="PTHR11893">
    <property type="entry name" value="INNEXIN"/>
    <property type="match status" value="1"/>
</dbReference>
<keyword evidence="10 12" id="KW-0472">Membrane</keyword>
<feature type="compositionally biased region" description="Low complexity" evidence="13">
    <location>
        <begin position="400"/>
        <end position="409"/>
    </location>
</feature>
<evidence type="ECO:0000256" key="8">
    <source>
        <dbReference type="ARBA" id="ARBA00022989"/>
    </source>
</evidence>
<accession>A0ABQ9I2Z8</accession>
<keyword evidence="9 12" id="KW-0406">Ion transport</keyword>
<evidence type="ECO:0000256" key="1">
    <source>
        <dbReference type="ARBA" id="ARBA00004610"/>
    </source>
</evidence>
<keyword evidence="4" id="KW-1003">Cell membrane</keyword>
<evidence type="ECO:0000256" key="7">
    <source>
        <dbReference type="ARBA" id="ARBA00022949"/>
    </source>
</evidence>
<evidence type="ECO:0000313" key="14">
    <source>
        <dbReference type="EMBL" id="KAJ8891020.1"/>
    </source>
</evidence>